<evidence type="ECO:0000313" key="10">
    <source>
        <dbReference type="Proteomes" id="UP000018680"/>
    </source>
</evidence>
<dbReference type="GO" id="GO:0004614">
    <property type="term" value="F:phosphoglucomutase activity"/>
    <property type="evidence" value="ECO:0007669"/>
    <property type="project" value="UniProtKB-EC"/>
</dbReference>
<name>V5WGB9_9SPIO</name>
<dbReference type="GO" id="GO:0006166">
    <property type="term" value="P:purine ribonucleoside salvage"/>
    <property type="evidence" value="ECO:0007669"/>
    <property type="project" value="TreeGrafter"/>
</dbReference>
<dbReference type="InterPro" id="IPR005841">
    <property type="entry name" value="Alpha-D-phosphohexomutase_SF"/>
</dbReference>
<dbReference type="InterPro" id="IPR005845">
    <property type="entry name" value="A-D-PHexomutase_a/b/a-II"/>
</dbReference>
<organism evidence="9 10">
    <name type="scientific">Salinispira pacifica</name>
    <dbReference type="NCBI Taxonomy" id="1307761"/>
    <lineage>
        <taxon>Bacteria</taxon>
        <taxon>Pseudomonadati</taxon>
        <taxon>Spirochaetota</taxon>
        <taxon>Spirochaetia</taxon>
        <taxon>Spirochaetales</taxon>
        <taxon>Spirochaetaceae</taxon>
        <taxon>Salinispira</taxon>
    </lineage>
</organism>
<dbReference type="OrthoDB" id="9806956at2"/>
<evidence type="ECO:0000256" key="4">
    <source>
        <dbReference type="ARBA" id="ARBA00022842"/>
    </source>
</evidence>
<dbReference type="Gene3D" id="3.40.120.10">
    <property type="entry name" value="Alpha-D-Glucose-1,6-Bisphosphate, subunit A, domain 3"/>
    <property type="match status" value="3"/>
</dbReference>
<evidence type="ECO:0000259" key="7">
    <source>
        <dbReference type="Pfam" id="PF02879"/>
    </source>
</evidence>
<dbReference type="KEGG" id="slr:L21SP2_1264"/>
<evidence type="ECO:0000259" key="6">
    <source>
        <dbReference type="Pfam" id="PF02878"/>
    </source>
</evidence>
<reference evidence="9 10" key="1">
    <citation type="journal article" date="2015" name="Stand. Genomic Sci.">
        <title>Complete genome sequence and description of Salinispira pacifica gen. nov., sp. nov., a novel spirochaete isolated form a hypersaline microbial mat.</title>
        <authorList>
            <person name="Ben Hania W."/>
            <person name="Joseph M."/>
            <person name="Schumann P."/>
            <person name="Bunk B."/>
            <person name="Fiebig A."/>
            <person name="Sproer C."/>
            <person name="Klenk H.P."/>
            <person name="Fardeau M.L."/>
            <person name="Spring S."/>
        </authorList>
    </citation>
    <scope>NUCLEOTIDE SEQUENCE [LARGE SCALE GENOMIC DNA]</scope>
    <source>
        <strain evidence="9 10">L21-RPul-D2</strain>
    </source>
</reference>
<dbReference type="eggNOG" id="COG1109">
    <property type="taxonomic scope" value="Bacteria"/>
</dbReference>
<dbReference type="Proteomes" id="UP000018680">
    <property type="component" value="Chromosome"/>
</dbReference>
<dbReference type="Pfam" id="PF02878">
    <property type="entry name" value="PGM_PMM_I"/>
    <property type="match status" value="1"/>
</dbReference>
<dbReference type="InterPro" id="IPR036900">
    <property type="entry name" value="A-D-PHexomutase_C_sf"/>
</dbReference>
<dbReference type="AlphaFoldDB" id="V5WGB9"/>
<dbReference type="EMBL" id="CP006939">
    <property type="protein sequence ID" value="AHC14665.1"/>
    <property type="molecule type" value="Genomic_DNA"/>
</dbReference>
<dbReference type="Pfam" id="PF02880">
    <property type="entry name" value="PGM_PMM_III"/>
    <property type="match status" value="1"/>
</dbReference>
<dbReference type="PANTHER" id="PTHR45745:SF1">
    <property type="entry name" value="PHOSPHOGLUCOMUTASE 2B-RELATED"/>
    <property type="match status" value="1"/>
</dbReference>
<evidence type="ECO:0000256" key="5">
    <source>
        <dbReference type="ARBA" id="ARBA00023235"/>
    </source>
</evidence>
<evidence type="ECO:0000313" key="9">
    <source>
        <dbReference type="EMBL" id="AHC14665.1"/>
    </source>
</evidence>
<evidence type="ECO:0000256" key="3">
    <source>
        <dbReference type="ARBA" id="ARBA00022723"/>
    </source>
</evidence>
<dbReference type="InterPro" id="IPR005844">
    <property type="entry name" value="A-D-PHexomutase_a/b/a-I"/>
</dbReference>
<keyword evidence="2" id="KW-0597">Phosphoprotein</keyword>
<keyword evidence="3" id="KW-0479">Metal-binding</keyword>
<feature type="domain" description="Alpha-D-phosphohexomutase alpha/beta/alpha" evidence="6">
    <location>
        <begin position="47"/>
        <end position="185"/>
    </location>
</feature>
<comment type="similarity">
    <text evidence="1">Belongs to the phosphohexose mutase family.</text>
</comment>
<gene>
    <name evidence="9" type="ORF">L21SP2_1264</name>
</gene>
<keyword evidence="5 9" id="KW-0413">Isomerase</keyword>
<dbReference type="SUPFAM" id="SSF53738">
    <property type="entry name" value="Phosphoglucomutase, first 3 domains"/>
    <property type="match status" value="3"/>
</dbReference>
<dbReference type="GO" id="GO:0008973">
    <property type="term" value="F:phosphopentomutase activity"/>
    <property type="evidence" value="ECO:0007669"/>
    <property type="project" value="TreeGrafter"/>
</dbReference>
<dbReference type="STRING" id="1307761.L21SP2_1264"/>
<dbReference type="Pfam" id="PF02879">
    <property type="entry name" value="PGM_PMM_II"/>
    <property type="match status" value="1"/>
</dbReference>
<feature type="domain" description="Alpha-D-phosphohexomutase alpha/beta/alpha" evidence="7">
    <location>
        <begin position="215"/>
        <end position="320"/>
    </location>
</feature>
<evidence type="ECO:0000256" key="1">
    <source>
        <dbReference type="ARBA" id="ARBA00010231"/>
    </source>
</evidence>
<keyword evidence="10" id="KW-1185">Reference proteome</keyword>
<dbReference type="PRINTS" id="PR00509">
    <property type="entry name" value="PGMPMM"/>
</dbReference>
<feature type="domain" description="Alpha-D-phosphohexomutase alpha/beta/alpha" evidence="8">
    <location>
        <begin position="328"/>
        <end position="448"/>
    </location>
</feature>
<dbReference type="HOGENOM" id="CLU_016950_0_0_12"/>
<dbReference type="PANTHER" id="PTHR45745">
    <property type="entry name" value="PHOSPHOMANNOMUTASE 45A"/>
    <property type="match status" value="1"/>
</dbReference>
<dbReference type="GO" id="GO:0046872">
    <property type="term" value="F:metal ion binding"/>
    <property type="evidence" value="ECO:0007669"/>
    <property type="project" value="UniProtKB-KW"/>
</dbReference>
<dbReference type="InterPro" id="IPR005846">
    <property type="entry name" value="A-D-PHexomutase_a/b/a-III"/>
</dbReference>
<dbReference type="InterPro" id="IPR016055">
    <property type="entry name" value="A-D-PHexomutase_a/b/a-I/II/III"/>
</dbReference>
<dbReference type="CDD" id="cd05799">
    <property type="entry name" value="PGM2"/>
    <property type="match status" value="1"/>
</dbReference>
<dbReference type="RefSeq" id="WP_024267589.1">
    <property type="nucleotide sequence ID" value="NC_023035.1"/>
</dbReference>
<proteinExistence type="inferred from homology"/>
<evidence type="ECO:0000259" key="8">
    <source>
        <dbReference type="Pfam" id="PF02880"/>
    </source>
</evidence>
<dbReference type="EC" id="5.4.2.2" evidence="9"/>
<dbReference type="PATRIC" id="fig|1307761.3.peg.1257"/>
<dbReference type="GO" id="GO:0005975">
    <property type="term" value="P:carbohydrate metabolic process"/>
    <property type="evidence" value="ECO:0007669"/>
    <property type="project" value="InterPro"/>
</dbReference>
<evidence type="ECO:0000256" key="2">
    <source>
        <dbReference type="ARBA" id="ARBA00022553"/>
    </source>
</evidence>
<dbReference type="Gene3D" id="3.30.310.50">
    <property type="entry name" value="Alpha-D-phosphohexomutase, C-terminal domain"/>
    <property type="match status" value="1"/>
</dbReference>
<accession>V5WGB9</accession>
<sequence length="589" mass="64966">MDSKAIRARAQEYVEQEQNESFRSEVEALLKQNNDDELFERFYTDLSFGTGGIRGVMGGGFNRMNPLVIQRTTQGLANYLLEHGIKDQQGRLSVAIAYDSRNNSPLFSSTAAQVLAANGIHVYLFSSLRPTPELSFTIRELGCTSGIVCTASHNPKKYNGYKVYWQDGAQITPPHDAGIISQVKAVNGPVKSMDFQEALDKGLVEYIDADMDNKFVEMVKRQVVRPDMLMKGPHDLKVVYTPLHGTGTMMIERVMNELGISVSIVPEQRDPDGDFPTVEFPNPEEASAMKLALDLARKEDADLVIGTDPDADRVGIAVKSGNDYVLLNGNQHGVLLTDYMYGSMKELGTLPQRPAFINTIVSTDLQRKIAAKYGAEVFETLTGFKWIASKIRELEENNGPRYVMGGEESYGFMIGNEVRDKDSISATVVTIEMALYYQQKGKSLLDRLDEIHGEFGLYQETLISKYFEGANGVGIMNGMMAGLRENPPAEIAGIAVSSVRDIQDGTTLDIQTGSKKKDIDLPSSNVLQFILSDGSIISARPSGTEPKIKFYASVKDEPGKDLDESRKRVQEKIDGIESFIESVIAAAKN</sequence>
<keyword evidence="4" id="KW-0460">Magnesium</keyword>
<dbReference type="SUPFAM" id="SSF55957">
    <property type="entry name" value="Phosphoglucomutase, C-terminal domain"/>
    <property type="match status" value="1"/>
</dbReference>
<protein>
    <submittedName>
        <fullName evidence="9">Phosphoglucomutase</fullName>
        <ecNumber evidence="9">5.4.2.2</ecNumber>
    </submittedName>
</protein>